<evidence type="ECO:0000259" key="6">
    <source>
        <dbReference type="Pfam" id="PF00636"/>
    </source>
</evidence>
<comment type="caution">
    <text evidence="7">The sequence shown here is derived from an EMBL/GenBank/DDBJ whole genome shotgun (WGS) entry which is preliminary data.</text>
</comment>
<comment type="subunit">
    <text evidence="5">Homodimer.</text>
</comment>
<evidence type="ECO:0000256" key="3">
    <source>
        <dbReference type="ARBA" id="ARBA00022759"/>
    </source>
</evidence>
<feature type="active site" evidence="5">
    <location>
        <position position="25"/>
    </location>
</feature>
<keyword evidence="8" id="KW-1185">Reference proteome</keyword>
<dbReference type="SUPFAM" id="SSF69065">
    <property type="entry name" value="RNase III domain-like"/>
    <property type="match status" value="1"/>
</dbReference>
<protein>
    <recommendedName>
        <fullName evidence="5">Mini-ribonuclease 3</fullName>
        <shortName evidence="5">Mini-3</shortName>
        <shortName evidence="5">Mini-RNase 3</shortName>
        <ecNumber evidence="5">3.1.26.-</ecNumber>
    </recommendedName>
    <alternativeName>
        <fullName evidence="5">Mini-RNase III</fullName>
        <shortName evidence="5">Mini-III</shortName>
    </alternativeName>
</protein>
<evidence type="ECO:0000256" key="1">
    <source>
        <dbReference type="ARBA" id="ARBA00022552"/>
    </source>
</evidence>
<keyword evidence="2 5" id="KW-0540">Nuclease</keyword>
<dbReference type="HAMAP" id="MF_01468">
    <property type="entry name" value="RNase_Mini_III"/>
    <property type="match status" value="1"/>
</dbReference>
<evidence type="ECO:0000256" key="4">
    <source>
        <dbReference type="ARBA" id="ARBA00022801"/>
    </source>
</evidence>
<gene>
    <name evidence="5 7" type="primary">mrnC</name>
    <name evidence="7" type="ORF">LMG032447_00356</name>
</gene>
<sequence>MRIIKDMQNLDYEQMNGLSLAYIGDAIYELAVRKHLLGLGLTKVNDLQRHSRHYVSAKAHAALYQLMDQQQILQDQELLYFKRGRNAKSHTKAKNTDVVSYRISTGIEAMFGYLYLSNQSDRLQELMEWIYIQVETGEASYE</sequence>
<dbReference type="Gene3D" id="1.10.1520.10">
    <property type="entry name" value="Ribonuclease III domain"/>
    <property type="match status" value="1"/>
</dbReference>
<dbReference type="PANTHER" id="PTHR34276">
    <property type="entry name" value="MINI-RIBONUCLEASE 3"/>
    <property type="match status" value="1"/>
</dbReference>
<organism evidence="7 8">
    <name type="scientific">Convivina praedatoris</name>
    <dbReference type="NCBI Taxonomy" id="2880963"/>
    <lineage>
        <taxon>Bacteria</taxon>
        <taxon>Bacillati</taxon>
        <taxon>Bacillota</taxon>
        <taxon>Bacilli</taxon>
        <taxon>Lactobacillales</taxon>
        <taxon>Lactobacillaceae</taxon>
        <taxon>Convivina</taxon>
    </lineage>
</organism>
<keyword evidence="5" id="KW-0694">RNA-binding</keyword>
<evidence type="ECO:0000313" key="8">
    <source>
        <dbReference type="Proteomes" id="UP000838102"/>
    </source>
</evidence>
<dbReference type="Proteomes" id="UP000838102">
    <property type="component" value="Unassembled WGS sequence"/>
</dbReference>
<keyword evidence="5" id="KW-0690">Ribosome biogenesis</keyword>
<dbReference type="Pfam" id="PF00636">
    <property type="entry name" value="Ribonuclease_3"/>
    <property type="match status" value="1"/>
</dbReference>
<keyword evidence="4 5" id="KW-0378">Hydrolase</keyword>
<feature type="domain" description="RNase III" evidence="6">
    <location>
        <begin position="19"/>
        <end position="118"/>
    </location>
</feature>
<evidence type="ECO:0000313" key="7">
    <source>
        <dbReference type="EMBL" id="CAH1851595.1"/>
    </source>
</evidence>
<comment type="subcellular location">
    <subcellularLocation>
        <location evidence="5">Cytoplasm</location>
    </subcellularLocation>
</comment>
<dbReference type="InterPro" id="IPR000999">
    <property type="entry name" value="RNase_III_dom"/>
</dbReference>
<evidence type="ECO:0000256" key="5">
    <source>
        <dbReference type="HAMAP-Rule" id="MF_01468"/>
    </source>
</evidence>
<keyword evidence="3 5" id="KW-0255">Endonuclease</keyword>
<dbReference type="PANTHER" id="PTHR34276:SF1">
    <property type="entry name" value="MINI-RIBONUCLEASE 3"/>
    <property type="match status" value="1"/>
</dbReference>
<proteinExistence type="inferred from homology"/>
<name>A0ABM9D0D0_9LACO</name>
<keyword evidence="5" id="KW-0963">Cytoplasm</keyword>
<comment type="cofactor">
    <cofactor evidence="5">
        <name>Mg(2+)</name>
        <dbReference type="ChEBI" id="CHEBI:18420"/>
    </cofactor>
</comment>
<dbReference type="InterPro" id="IPR008226">
    <property type="entry name" value="Mini3_fam"/>
</dbReference>
<comment type="function">
    <text evidence="5">Involved in correct processing of both the 5' and 3' ends of 23S rRNA precursor. Processes 30S rRNA precursor transcript even in absence of ribonuclease 3 (Rnc); Rnc processes 30S rRNA into smaller rRNA precursors.</text>
</comment>
<keyword evidence="5" id="KW-0699">rRNA-binding</keyword>
<keyword evidence="5" id="KW-0460">Magnesium</keyword>
<dbReference type="EMBL" id="CAKOEU010000002">
    <property type="protein sequence ID" value="CAH1851595.1"/>
    <property type="molecule type" value="Genomic_DNA"/>
</dbReference>
<reference evidence="7" key="1">
    <citation type="submission" date="2022-03" db="EMBL/GenBank/DDBJ databases">
        <authorList>
            <person name="Hettiarachchi G."/>
        </authorList>
    </citation>
    <scope>NUCLEOTIDE SEQUENCE</scope>
    <source>
        <strain evidence="7">LMG 32447</strain>
    </source>
</reference>
<dbReference type="EC" id="3.1.26.-" evidence="5"/>
<keyword evidence="1 5" id="KW-0698">rRNA processing</keyword>
<accession>A0ABM9D0D0</accession>
<dbReference type="GO" id="GO:0016787">
    <property type="term" value="F:hydrolase activity"/>
    <property type="evidence" value="ECO:0007669"/>
    <property type="project" value="UniProtKB-KW"/>
</dbReference>
<evidence type="ECO:0000256" key="2">
    <source>
        <dbReference type="ARBA" id="ARBA00022722"/>
    </source>
</evidence>
<comment type="similarity">
    <text evidence="5">Belongs to the MrnC RNase family.</text>
</comment>
<dbReference type="InterPro" id="IPR036389">
    <property type="entry name" value="RNase_III_sf"/>
</dbReference>
<dbReference type="PIRSF" id="PIRSF005520">
    <property type="entry name" value="UCP005520"/>
    <property type="match status" value="1"/>
</dbReference>